<comment type="caution">
    <text evidence="1">The sequence shown here is derived from an EMBL/GenBank/DDBJ whole genome shotgun (WGS) entry which is preliminary data.</text>
</comment>
<dbReference type="AlphaFoldDB" id="A0AAV7KP04"/>
<gene>
    <name evidence="1" type="ORF">NDU88_001226</name>
</gene>
<sequence>VVSRRRCNCSGLKSASIRRGRFPPWSQSIGPYKGSCALRPSFRSPCRWLNK</sequence>
<name>A0AAV7KP04_PLEWA</name>
<feature type="non-terminal residue" evidence="1">
    <location>
        <position position="1"/>
    </location>
</feature>
<evidence type="ECO:0000313" key="1">
    <source>
        <dbReference type="EMBL" id="KAJ1081041.1"/>
    </source>
</evidence>
<keyword evidence="2" id="KW-1185">Reference proteome</keyword>
<dbReference type="EMBL" id="JANPWB010000016">
    <property type="protein sequence ID" value="KAJ1081041.1"/>
    <property type="molecule type" value="Genomic_DNA"/>
</dbReference>
<organism evidence="1 2">
    <name type="scientific">Pleurodeles waltl</name>
    <name type="common">Iberian ribbed newt</name>
    <dbReference type="NCBI Taxonomy" id="8319"/>
    <lineage>
        <taxon>Eukaryota</taxon>
        <taxon>Metazoa</taxon>
        <taxon>Chordata</taxon>
        <taxon>Craniata</taxon>
        <taxon>Vertebrata</taxon>
        <taxon>Euteleostomi</taxon>
        <taxon>Amphibia</taxon>
        <taxon>Batrachia</taxon>
        <taxon>Caudata</taxon>
        <taxon>Salamandroidea</taxon>
        <taxon>Salamandridae</taxon>
        <taxon>Pleurodelinae</taxon>
        <taxon>Pleurodeles</taxon>
    </lineage>
</organism>
<protein>
    <submittedName>
        <fullName evidence="1">Uncharacterized protein</fullName>
    </submittedName>
</protein>
<accession>A0AAV7KP04</accession>
<evidence type="ECO:0000313" key="2">
    <source>
        <dbReference type="Proteomes" id="UP001066276"/>
    </source>
</evidence>
<dbReference type="Proteomes" id="UP001066276">
    <property type="component" value="Chromosome 12"/>
</dbReference>
<reference evidence="1" key="1">
    <citation type="journal article" date="2022" name="bioRxiv">
        <title>Sequencing and chromosome-scale assembly of the giantPleurodeles waltlgenome.</title>
        <authorList>
            <person name="Brown T."/>
            <person name="Elewa A."/>
            <person name="Iarovenko S."/>
            <person name="Subramanian E."/>
            <person name="Araus A.J."/>
            <person name="Petzold A."/>
            <person name="Susuki M."/>
            <person name="Suzuki K.-i.T."/>
            <person name="Hayashi T."/>
            <person name="Toyoda A."/>
            <person name="Oliveira C."/>
            <person name="Osipova E."/>
            <person name="Leigh N.D."/>
            <person name="Simon A."/>
            <person name="Yun M.H."/>
        </authorList>
    </citation>
    <scope>NUCLEOTIDE SEQUENCE</scope>
    <source>
        <strain evidence="1">20211129_DDA</strain>
        <tissue evidence="1">Liver</tissue>
    </source>
</reference>
<proteinExistence type="predicted"/>
<feature type="non-terminal residue" evidence="1">
    <location>
        <position position="51"/>
    </location>
</feature>